<protein>
    <recommendedName>
        <fullName evidence="1">SH3b domain-containing protein</fullName>
    </recommendedName>
</protein>
<dbReference type="AlphaFoldDB" id="A0A6F8PT99"/>
<reference evidence="3" key="1">
    <citation type="submission" date="2019-11" db="EMBL/GenBank/DDBJ databases">
        <title>Isolation and characterization of two novel species in the genus Thiomicrorhabdus.</title>
        <authorList>
            <person name="Mochizuki J."/>
            <person name="Kojima H."/>
            <person name="Fukui M."/>
        </authorList>
    </citation>
    <scope>NUCLEOTIDE SEQUENCE [LARGE SCALE GENOMIC DNA]</scope>
    <source>
        <strain evidence="3">aks77</strain>
    </source>
</reference>
<gene>
    <name evidence="2" type="ORF">THMIRHAS_06270</name>
</gene>
<evidence type="ECO:0000259" key="1">
    <source>
        <dbReference type="Pfam" id="PF08239"/>
    </source>
</evidence>
<dbReference type="InterPro" id="IPR003646">
    <property type="entry name" value="SH3-like_bac-type"/>
</dbReference>
<organism evidence="2 3">
    <name type="scientific">Thiosulfatimonas sediminis</name>
    <dbReference type="NCBI Taxonomy" id="2675054"/>
    <lineage>
        <taxon>Bacteria</taxon>
        <taxon>Pseudomonadati</taxon>
        <taxon>Pseudomonadota</taxon>
        <taxon>Gammaproteobacteria</taxon>
        <taxon>Thiotrichales</taxon>
        <taxon>Piscirickettsiaceae</taxon>
        <taxon>Thiosulfatimonas</taxon>
    </lineage>
</organism>
<dbReference type="EMBL" id="AP021889">
    <property type="protein sequence ID" value="BBP45254.1"/>
    <property type="molecule type" value="Genomic_DNA"/>
</dbReference>
<feature type="domain" description="SH3b" evidence="1">
    <location>
        <begin position="391"/>
        <end position="446"/>
    </location>
</feature>
<evidence type="ECO:0000313" key="2">
    <source>
        <dbReference type="EMBL" id="BBP45254.1"/>
    </source>
</evidence>
<accession>A0A6F8PT99</accession>
<proteinExistence type="predicted"/>
<dbReference type="RefSeq" id="WP_173270812.1">
    <property type="nucleotide sequence ID" value="NZ_AP021889.1"/>
</dbReference>
<dbReference type="Pfam" id="PF08239">
    <property type="entry name" value="SH3_3"/>
    <property type="match status" value="1"/>
</dbReference>
<sequence length="451" mass="50845">MSNISESVLASAYLTEPTLSEQLAAQLESISTFNPHEELIKQVDSLHSPTTSALDAVQEQCHAHLNAPALESIQDFQSQHEELLAKAASLTSMFDDINFSSTNTWQNLYAPAISEIEAAQVQYSEYINSSAISATQAIQSHHEEWFSKTASVTSMLESINTSAAKVWENIDQSMSAPLKALGFDSVQDHLSFINGQESTIEKLSDQFNLAAFGLNTENYLEQLLGNQNASILASLEFSNSTYAETISRANSLTEMFSPVENLVEKYAVMSETLAQVDLSNWAKLDLDALTGKTWQEWEASPPLELVENEQKHFKEWFNGLPDPVKIISYFIMLRMLEYAMGVLVNVTTPYWQEKWQGIEPETPKKQIIATASENLIPVILVNHRFVDVKTVLYVRADAGQKFEVIDTLKRGKIVKLLAKEKAWSFIEYYDSDSEKMIQGWVFSRYLHKLER</sequence>
<dbReference type="KEGG" id="tse:THMIRHAS_06270"/>
<keyword evidence="3" id="KW-1185">Reference proteome</keyword>
<name>A0A6F8PT99_9GAMM</name>
<evidence type="ECO:0000313" key="3">
    <source>
        <dbReference type="Proteomes" id="UP000501726"/>
    </source>
</evidence>
<dbReference type="Proteomes" id="UP000501726">
    <property type="component" value="Chromosome"/>
</dbReference>
<dbReference type="Gene3D" id="2.30.30.40">
    <property type="entry name" value="SH3 Domains"/>
    <property type="match status" value="1"/>
</dbReference>